<dbReference type="Gene3D" id="3.30.300.30">
    <property type="match status" value="1"/>
</dbReference>
<dbReference type="PROSITE" id="PS00455">
    <property type="entry name" value="AMP_BINDING"/>
    <property type="match status" value="1"/>
</dbReference>
<evidence type="ECO:0000313" key="4">
    <source>
        <dbReference type="EMBL" id="GIJ12070.1"/>
    </source>
</evidence>
<evidence type="ECO:0000256" key="1">
    <source>
        <dbReference type="ARBA" id="ARBA00006432"/>
    </source>
</evidence>
<accession>A0ABQ4I2D7</accession>
<feature type="domain" description="AMP-dependent synthetase/ligase" evidence="2">
    <location>
        <begin position="11"/>
        <end position="339"/>
    </location>
</feature>
<reference evidence="4 5" key="1">
    <citation type="submission" date="2021-01" db="EMBL/GenBank/DDBJ databases">
        <title>Whole genome shotgun sequence of Verrucosispora andamanensis NBRC 109075.</title>
        <authorList>
            <person name="Komaki H."/>
            <person name="Tamura T."/>
        </authorList>
    </citation>
    <scope>NUCLEOTIDE SEQUENCE [LARGE SCALE GENOMIC DNA]</scope>
    <source>
        <strain evidence="4 5">NBRC 109075</strain>
    </source>
</reference>
<organism evidence="4 5">
    <name type="scientific">Micromonospora andamanensis</name>
    <dbReference type="NCBI Taxonomy" id="1287068"/>
    <lineage>
        <taxon>Bacteria</taxon>
        <taxon>Bacillati</taxon>
        <taxon>Actinomycetota</taxon>
        <taxon>Actinomycetes</taxon>
        <taxon>Micromonosporales</taxon>
        <taxon>Micromonosporaceae</taxon>
        <taxon>Micromonospora</taxon>
    </lineage>
</organism>
<name>A0ABQ4I2D7_9ACTN</name>
<dbReference type="PANTHER" id="PTHR43201">
    <property type="entry name" value="ACYL-COA SYNTHETASE"/>
    <property type="match status" value="1"/>
</dbReference>
<gene>
    <name evidence="4" type="ORF">Van01_52840</name>
</gene>
<dbReference type="Gene3D" id="3.40.50.12780">
    <property type="entry name" value="N-terminal domain of ligase-like"/>
    <property type="match status" value="1"/>
</dbReference>
<dbReference type="PANTHER" id="PTHR43201:SF8">
    <property type="entry name" value="ACYL-COA SYNTHETASE FAMILY MEMBER 3"/>
    <property type="match status" value="1"/>
</dbReference>
<proteinExistence type="inferred from homology"/>
<evidence type="ECO:0000259" key="2">
    <source>
        <dbReference type="Pfam" id="PF00501"/>
    </source>
</evidence>
<sequence>MTVDQLDARIRQHARRYGKRQALVVVNRRSTVSMSWAELDEATGRVADRISSAAGSPYCQVATLVDHDVAEIVALVAAMRVSAPAAVLNARLPAALQDAQLSRIRDSGYIPVAGQALTSSWPGLQRPRGMKPPHVALAPHAVLLASGGSTGRPKLVIDHLIRAAPVRPAVARPFLHTGWSAGQRQIVCSPLYHAAGLTPFVEGLVAGNTIVVAHPFDASTFGSLIEEQAVDWVQMTPYHMTSLLMSGSGPEGWKRLPHLVHLADRCPGRVKRRFHAALGDRKVFEMYGASEGIGMTMARGDEWEERPGTVGRGFFTLLRIVDDNGRTLGPGAVGEVHMRTGVRHHETYLGAAARLRFGPDGFATLGDVGHLDQAGYLYLAPRQLAVINVAGVTVSPGDVEAELIEHPQIVDVAVCAQPDGVLGARVVAVVVPAVTAPTADEVRRWATQRMAPAQVPSRYVFTAALPRGDTGKLDRVALSELVRQTTLGKEKDSLCGR</sequence>
<dbReference type="InterPro" id="IPR000873">
    <property type="entry name" value="AMP-dep_synth/lig_dom"/>
</dbReference>
<dbReference type="RefSeq" id="WP_204013057.1">
    <property type="nucleotide sequence ID" value="NZ_JBHLZS010000054.1"/>
</dbReference>
<dbReference type="SUPFAM" id="SSF56801">
    <property type="entry name" value="Acetyl-CoA synthetase-like"/>
    <property type="match status" value="1"/>
</dbReference>
<protein>
    <submittedName>
        <fullName evidence="4">Uncharacterized protein</fullName>
    </submittedName>
</protein>
<dbReference type="InterPro" id="IPR025110">
    <property type="entry name" value="AMP-bd_C"/>
</dbReference>
<dbReference type="InterPro" id="IPR045851">
    <property type="entry name" value="AMP-bd_C_sf"/>
</dbReference>
<dbReference type="Pfam" id="PF00501">
    <property type="entry name" value="AMP-binding"/>
    <property type="match status" value="1"/>
</dbReference>
<keyword evidence="5" id="KW-1185">Reference proteome</keyword>
<comment type="caution">
    <text evidence="4">The sequence shown here is derived from an EMBL/GenBank/DDBJ whole genome shotgun (WGS) entry which is preliminary data.</text>
</comment>
<dbReference type="EMBL" id="BOOZ01000043">
    <property type="protein sequence ID" value="GIJ12070.1"/>
    <property type="molecule type" value="Genomic_DNA"/>
</dbReference>
<dbReference type="InterPro" id="IPR020845">
    <property type="entry name" value="AMP-binding_CS"/>
</dbReference>
<dbReference type="Pfam" id="PF13193">
    <property type="entry name" value="AMP-binding_C"/>
    <property type="match status" value="1"/>
</dbReference>
<dbReference type="InterPro" id="IPR042099">
    <property type="entry name" value="ANL_N_sf"/>
</dbReference>
<evidence type="ECO:0000259" key="3">
    <source>
        <dbReference type="Pfam" id="PF13193"/>
    </source>
</evidence>
<feature type="domain" description="AMP-binding enzyme C-terminal" evidence="3">
    <location>
        <begin position="399"/>
        <end position="472"/>
    </location>
</feature>
<comment type="similarity">
    <text evidence="1">Belongs to the ATP-dependent AMP-binding enzyme family.</text>
</comment>
<dbReference type="Proteomes" id="UP000647017">
    <property type="component" value="Unassembled WGS sequence"/>
</dbReference>
<evidence type="ECO:0000313" key="5">
    <source>
        <dbReference type="Proteomes" id="UP000647017"/>
    </source>
</evidence>